<name>A0A834WLT0_9FABA</name>
<accession>A0A834WLT0</accession>
<dbReference type="Proteomes" id="UP000634136">
    <property type="component" value="Unassembled WGS sequence"/>
</dbReference>
<reference evidence="1" key="1">
    <citation type="submission" date="2020-09" db="EMBL/GenBank/DDBJ databases">
        <title>Genome-Enabled Discovery of Anthraquinone Biosynthesis in Senna tora.</title>
        <authorList>
            <person name="Kang S.-H."/>
            <person name="Pandey R.P."/>
            <person name="Lee C.-M."/>
            <person name="Sim J.-S."/>
            <person name="Jeong J.-T."/>
            <person name="Choi B.-S."/>
            <person name="Jung M."/>
            <person name="Ginzburg D."/>
            <person name="Zhao K."/>
            <person name="Won S.Y."/>
            <person name="Oh T.-J."/>
            <person name="Yu Y."/>
            <person name="Kim N.-H."/>
            <person name="Lee O.R."/>
            <person name="Lee T.-H."/>
            <person name="Bashyal P."/>
            <person name="Kim T.-S."/>
            <person name="Lee W.-H."/>
            <person name="Kawkins C."/>
            <person name="Kim C.-K."/>
            <person name="Kim J.S."/>
            <person name="Ahn B.O."/>
            <person name="Rhee S.Y."/>
            <person name="Sohng J.K."/>
        </authorList>
    </citation>
    <scope>NUCLEOTIDE SEQUENCE</scope>
    <source>
        <tissue evidence="1">Leaf</tissue>
    </source>
</reference>
<evidence type="ECO:0000313" key="1">
    <source>
        <dbReference type="EMBL" id="KAF7821449.1"/>
    </source>
</evidence>
<gene>
    <name evidence="1" type="ORF">G2W53_026904</name>
</gene>
<organism evidence="1 2">
    <name type="scientific">Senna tora</name>
    <dbReference type="NCBI Taxonomy" id="362788"/>
    <lineage>
        <taxon>Eukaryota</taxon>
        <taxon>Viridiplantae</taxon>
        <taxon>Streptophyta</taxon>
        <taxon>Embryophyta</taxon>
        <taxon>Tracheophyta</taxon>
        <taxon>Spermatophyta</taxon>
        <taxon>Magnoliopsida</taxon>
        <taxon>eudicotyledons</taxon>
        <taxon>Gunneridae</taxon>
        <taxon>Pentapetalae</taxon>
        <taxon>rosids</taxon>
        <taxon>fabids</taxon>
        <taxon>Fabales</taxon>
        <taxon>Fabaceae</taxon>
        <taxon>Caesalpinioideae</taxon>
        <taxon>Cassia clade</taxon>
        <taxon>Senna</taxon>
    </lineage>
</organism>
<sequence>MDRSWWRGLLRNISYEDDHEKI</sequence>
<comment type="caution">
    <text evidence="1">The sequence shown here is derived from an EMBL/GenBank/DDBJ whole genome shotgun (WGS) entry which is preliminary data.</text>
</comment>
<protein>
    <submittedName>
        <fullName evidence="1">Uncharacterized protein</fullName>
    </submittedName>
</protein>
<proteinExistence type="predicted"/>
<dbReference type="EMBL" id="JAAIUW010000008">
    <property type="protein sequence ID" value="KAF7821449.1"/>
    <property type="molecule type" value="Genomic_DNA"/>
</dbReference>
<evidence type="ECO:0000313" key="2">
    <source>
        <dbReference type="Proteomes" id="UP000634136"/>
    </source>
</evidence>
<dbReference type="AlphaFoldDB" id="A0A834WLT0"/>
<keyword evidence="2" id="KW-1185">Reference proteome</keyword>